<dbReference type="InterPro" id="IPR000504">
    <property type="entry name" value="RRM_dom"/>
</dbReference>
<evidence type="ECO:0000259" key="2">
    <source>
        <dbReference type="Pfam" id="PF00076"/>
    </source>
</evidence>
<dbReference type="SUPFAM" id="SSF54928">
    <property type="entry name" value="RNA-binding domain, RBD"/>
    <property type="match status" value="1"/>
</dbReference>
<dbReference type="GO" id="GO:0003723">
    <property type="term" value="F:RNA binding"/>
    <property type="evidence" value="ECO:0007669"/>
    <property type="project" value="InterPro"/>
</dbReference>
<evidence type="ECO:0000256" key="1">
    <source>
        <dbReference type="SAM" id="MobiDB-lite"/>
    </source>
</evidence>
<protein>
    <recommendedName>
        <fullName evidence="2">RRM domain-containing protein</fullName>
    </recommendedName>
</protein>
<gene>
    <name evidence="3" type="ORF">DM01DRAFT_1332191</name>
</gene>
<feature type="non-terminal residue" evidence="3">
    <location>
        <position position="1"/>
    </location>
</feature>
<dbReference type="AlphaFoldDB" id="A0A1X2GU80"/>
<feature type="compositionally biased region" description="Basic and acidic residues" evidence="1">
    <location>
        <begin position="104"/>
        <end position="115"/>
    </location>
</feature>
<feature type="region of interest" description="Disordered" evidence="1">
    <location>
        <begin position="90"/>
        <end position="127"/>
    </location>
</feature>
<sequence length="127" mass="14686">MRPSLTKISPTRCFFRCNQPLTSLAQARQVFRSLQQYGDLIEYKFMRCPESTALLRFGFVVFKHQNDAKHAINEQFIKIESPLFKKPLEVKLEGSDAHPTTGRSEPKPKRSDSHPKTKRSHQSNNRA</sequence>
<comment type="caution">
    <text evidence="3">The sequence shown here is derived from an EMBL/GenBank/DDBJ whole genome shotgun (WGS) entry which is preliminary data.</text>
</comment>
<accession>A0A1X2GU80</accession>
<evidence type="ECO:0000313" key="3">
    <source>
        <dbReference type="EMBL" id="ORX61591.1"/>
    </source>
</evidence>
<organism evidence="3 4">
    <name type="scientific">Hesseltinella vesiculosa</name>
    <dbReference type="NCBI Taxonomy" id="101127"/>
    <lineage>
        <taxon>Eukaryota</taxon>
        <taxon>Fungi</taxon>
        <taxon>Fungi incertae sedis</taxon>
        <taxon>Mucoromycota</taxon>
        <taxon>Mucoromycotina</taxon>
        <taxon>Mucoromycetes</taxon>
        <taxon>Mucorales</taxon>
        <taxon>Cunninghamellaceae</taxon>
        <taxon>Hesseltinella</taxon>
    </lineage>
</organism>
<keyword evidence="4" id="KW-1185">Reference proteome</keyword>
<proteinExistence type="predicted"/>
<dbReference type="Proteomes" id="UP000242146">
    <property type="component" value="Unassembled WGS sequence"/>
</dbReference>
<dbReference type="EMBL" id="MCGT01000003">
    <property type="protein sequence ID" value="ORX61591.1"/>
    <property type="molecule type" value="Genomic_DNA"/>
</dbReference>
<name>A0A1X2GU80_9FUNG</name>
<dbReference type="InterPro" id="IPR012677">
    <property type="entry name" value="Nucleotide-bd_a/b_plait_sf"/>
</dbReference>
<reference evidence="3 4" key="1">
    <citation type="submission" date="2016-07" db="EMBL/GenBank/DDBJ databases">
        <title>Pervasive Adenine N6-methylation of Active Genes in Fungi.</title>
        <authorList>
            <consortium name="DOE Joint Genome Institute"/>
            <person name="Mondo S.J."/>
            <person name="Dannebaum R.O."/>
            <person name="Kuo R.C."/>
            <person name="Labutti K."/>
            <person name="Haridas S."/>
            <person name="Kuo A."/>
            <person name="Salamov A."/>
            <person name="Ahrendt S.R."/>
            <person name="Lipzen A."/>
            <person name="Sullivan W."/>
            <person name="Andreopoulos W.B."/>
            <person name="Clum A."/>
            <person name="Lindquist E."/>
            <person name="Daum C."/>
            <person name="Ramamoorthy G.K."/>
            <person name="Gryganskyi A."/>
            <person name="Culley D."/>
            <person name="Magnuson J.K."/>
            <person name="James T.Y."/>
            <person name="O'Malley M.A."/>
            <person name="Stajich J.E."/>
            <person name="Spatafora J.W."/>
            <person name="Visel A."/>
            <person name="Grigoriev I.V."/>
        </authorList>
    </citation>
    <scope>NUCLEOTIDE SEQUENCE [LARGE SCALE GENOMIC DNA]</scope>
    <source>
        <strain evidence="3 4">NRRL 3301</strain>
    </source>
</reference>
<dbReference type="Pfam" id="PF00076">
    <property type="entry name" value="RRM_1"/>
    <property type="match status" value="1"/>
</dbReference>
<dbReference type="OrthoDB" id="2441396at2759"/>
<dbReference type="InterPro" id="IPR035979">
    <property type="entry name" value="RBD_domain_sf"/>
</dbReference>
<feature type="domain" description="RRM" evidence="2">
    <location>
        <begin position="26"/>
        <end position="73"/>
    </location>
</feature>
<dbReference type="Gene3D" id="3.30.70.330">
    <property type="match status" value="1"/>
</dbReference>
<evidence type="ECO:0000313" key="4">
    <source>
        <dbReference type="Proteomes" id="UP000242146"/>
    </source>
</evidence>